<gene>
    <name evidence="1" type="ORF">CcrBL10_gp264</name>
</gene>
<proteinExistence type="predicted"/>
<dbReference type="Proteomes" id="UP000258997">
    <property type="component" value="Segment"/>
</dbReference>
<organism evidence="1 2">
    <name type="scientific">Caulobacter phage CcrBL10</name>
    <dbReference type="NCBI Taxonomy" id="2283269"/>
    <lineage>
        <taxon>Viruses</taxon>
        <taxon>Duplodnaviria</taxon>
        <taxon>Heunggongvirae</taxon>
        <taxon>Uroviricota</taxon>
        <taxon>Caudoviricetes</taxon>
        <taxon>Jeanschmidtviridae</taxon>
        <taxon>Poindextervirus</taxon>
        <taxon>Poindextervirus BL10</taxon>
    </lineage>
</organism>
<dbReference type="EMBL" id="MH588544">
    <property type="protein sequence ID" value="AXQ68468.1"/>
    <property type="molecule type" value="Genomic_DNA"/>
</dbReference>
<sequence length="101" mass="11309">MQILTFAEFIAMPDGVLYQEVTEYGSPVAGLAIRHSVLYDGDRPFDFIYEEVLARTADGEMDAPLILEGPGTARWGLFDYDLRYIVYEEADRKALAAKVLG</sequence>
<accession>A0A385ECK3</accession>
<keyword evidence="2" id="KW-1185">Reference proteome</keyword>
<name>A0A385ECK3_9CAUD</name>
<reference evidence="1 2" key="1">
    <citation type="submission" date="2018-07" db="EMBL/GenBank/DDBJ databases">
        <title>Giant CbK-like Caulobacter bacteriophages have genetically divergent genomes.</title>
        <authorList>
            <person name="Wilson K.M."/>
            <person name="Ely B."/>
        </authorList>
    </citation>
    <scope>NUCLEOTIDE SEQUENCE [LARGE SCALE GENOMIC DNA]</scope>
</reference>
<evidence type="ECO:0000313" key="2">
    <source>
        <dbReference type="Proteomes" id="UP000258997"/>
    </source>
</evidence>
<evidence type="ECO:0000313" key="1">
    <source>
        <dbReference type="EMBL" id="AXQ68468.1"/>
    </source>
</evidence>
<protein>
    <submittedName>
        <fullName evidence="1">Uncharacterized protein</fullName>
    </submittedName>
</protein>